<gene>
    <name evidence="1" type="ORF">S01H1_38966</name>
</gene>
<sequence length="134" mass="16130">MEQSPLRLIKRCSEYIPLDEINLIPIGLRGIYVLYNYRPRIKTYDVVYVGMTLGGKGGIRGRLKGHRRRKVGLWTHCSIFEVWNNIRDDEIVELEGLFRHIYKYDSRANKLNKQRGFKKLKSIRDRKFWEWNEE</sequence>
<name>X0VD81_9ZZZZ</name>
<reference evidence="1" key="1">
    <citation type="journal article" date="2014" name="Front. Microbiol.">
        <title>High frequency of phylogenetically diverse reductive dehalogenase-homologous genes in deep subseafloor sedimentary metagenomes.</title>
        <authorList>
            <person name="Kawai M."/>
            <person name="Futagami T."/>
            <person name="Toyoda A."/>
            <person name="Takaki Y."/>
            <person name="Nishi S."/>
            <person name="Hori S."/>
            <person name="Arai W."/>
            <person name="Tsubouchi T."/>
            <person name="Morono Y."/>
            <person name="Uchiyama I."/>
            <person name="Ito T."/>
            <person name="Fujiyama A."/>
            <person name="Inagaki F."/>
            <person name="Takami H."/>
        </authorList>
    </citation>
    <scope>NUCLEOTIDE SEQUENCE</scope>
    <source>
        <strain evidence="1">Expedition CK06-06</strain>
    </source>
</reference>
<protein>
    <recommendedName>
        <fullName evidence="2">GIY-YIG domain-containing protein</fullName>
    </recommendedName>
</protein>
<dbReference type="EMBL" id="BARS01024551">
    <property type="protein sequence ID" value="GAG09222.1"/>
    <property type="molecule type" value="Genomic_DNA"/>
</dbReference>
<dbReference type="CDD" id="cd00719">
    <property type="entry name" value="GIY-YIG_SF"/>
    <property type="match status" value="1"/>
</dbReference>
<comment type="caution">
    <text evidence="1">The sequence shown here is derived from an EMBL/GenBank/DDBJ whole genome shotgun (WGS) entry which is preliminary data.</text>
</comment>
<evidence type="ECO:0008006" key="2">
    <source>
        <dbReference type="Google" id="ProtNLM"/>
    </source>
</evidence>
<organism evidence="1">
    <name type="scientific">marine sediment metagenome</name>
    <dbReference type="NCBI Taxonomy" id="412755"/>
    <lineage>
        <taxon>unclassified sequences</taxon>
        <taxon>metagenomes</taxon>
        <taxon>ecological metagenomes</taxon>
    </lineage>
</organism>
<proteinExistence type="predicted"/>
<evidence type="ECO:0000313" key="1">
    <source>
        <dbReference type="EMBL" id="GAG09222.1"/>
    </source>
</evidence>
<dbReference type="AlphaFoldDB" id="X0VD81"/>
<accession>X0VD81</accession>